<accession>A0A239DDV4</accession>
<feature type="region of interest" description="Disordered" evidence="2">
    <location>
        <begin position="1"/>
        <end position="20"/>
    </location>
</feature>
<dbReference type="AlphaFoldDB" id="A0A239DDV4"/>
<dbReference type="InterPro" id="IPR011250">
    <property type="entry name" value="OMP/PagP_B-barrel"/>
</dbReference>
<evidence type="ECO:0000256" key="1">
    <source>
        <dbReference type="ARBA" id="ARBA00022729"/>
    </source>
</evidence>
<keyword evidence="5" id="KW-1185">Reference proteome</keyword>
<dbReference type="InterPro" id="IPR027385">
    <property type="entry name" value="Beta-barrel_OMP"/>
</dbReference>
<evidence type="ECO:0000313" key="5">
    <source>
        <dbReference type="Proteomes" id="UP000198339"/>
    </source>
</evidence>
<gene>
    <name evidence="4" type="ORF">SAMN06295955_101219</name>
</gene>
<reference evidence="4 5" key="1">
    <citation type="submission" date="2017-06" db="EMBL/GenBank/DDBJ databases">
        <authorList>
            <person name="Kim H.J."/>
            <person name="Triplett B.A."/>
        </authorList>
    </citation>
    <scope>NUCLEOTIDE SEQUENCE [LARGE SCALE GENOMIC DNA]</scope>
    <source>
        <strain evidence="4 5">DS15</strain>
    </source>
</reference>
<feature type="compositionally biased region" description="Low complexity" evidence="2">
    <location>
        <begin position="7"/>
        <end position="20"/>
    </location>
</feature>
<sequence>MDKVISAADGGPRGSGRPRPFRAGRTLLTLACALAWQAPVRAQTLDNDYWISAMAFFPKVDTDVRVAAENQQIPSTDIDFENDLKLDNDEILPSITAGARFGKVIVGADFYKLKRTGATALERDIVFDNVTYPVNAEVESGFDSDIYRLTVGYAFVQNDNLELGAALGAHVTRFDLSIMGEGSVGGESASSELRRRKVLAPLPTLGVFATWKIAPKVEFNGRVDYLSLNIDDYDGRLVNVQAGLNYLATKNIAVGVVYRYVDYRLGVDKDRWNGRVRYKLYGPALVLQASF</sequence>
<organism evidence="4 5">
    <name type="scientific">Sphingopyxis indica</name>
    <dbReference type="NCBI Taxonomy" id="436663"/>
    <lineage>
        <taxon>Bacteria</taxon>
        <taxon>Pseudomonadati</taxon>
        <taxon>Pseudomonadota</taxon>
        <taxon>Alphaproteobacteria</taxon>
        <taxon>Sphingomonadales</taxon>
        <taxon>Sphingomonadaceae</taxon>
        <taxon>Sphingopyxis</taxon>
    </lineage>
</organism>
<proteinExistence type="predicted"/>
<dbReference type="Proteomes" id="UP000198339">
    <property type="component" value="Unassembled WGS sequence"/>
</dbReference>
<protein>
    <recommendedName>
        <fullName evidence="3">Outer membrane protein beta-barrel domain-containing protein</fullName>
    </recommendedName>
</protein>
<keyword evidence="1" id="KW-0732">Signal</keyword>
<feature type="domain" description="Outer membrane protein beta-barrel" evidence="3">
    <location>
        <begin position="29"/>
        <end position="279"/>
    </location>
</feature>
<dbReference type="Gene3D" id="2.40.160.60">
    <property type="entry name" value="Outer membrane protein transport protein (OMPP1/FadL/TodX)"/>
    <property type="match status" value="1"/>
</dbReference>
<evidence type="ECO:0000259" key="3">
    <source>
        <dbReference type="Pfam" id="PF13505"/>
    </source>
</evidence>
<evidence type="ECO:0000313" key="4">
    <source>
        <dbReference type="EMBL" id="SNS30539.1"/>
    </source>
</evidence>
<name>A0A239DDV4_9SPHN</name>
<dbReference type="SUPFAM" id="SSF56925">
    <property type="entry name" value="OMPA-like"/>
    <property type="match status" value="1"/>
</dbReference>
<dbReference type="RefSeq" id="WP_212541875.1">
    <property type="nucleotide sequence ID" value="NZ_CP076394.1"/>
</dbReference>
<evidence type="ECO:0000256" key="2">
    <source>
        <dbReference type="SAM" id="MobiDB-lite"/>
    </source>
</evidence>
<dbReference type="Pfam" id="PF13505">
    <property type="entry name" value="OMP_b-brl"/>
    <property type="match status" value="1"/>
</dbReference>
<dbReference type="EMBL" id="FZPA01000001">
    <property type="protein sequence ID" value="SNS30539.1"/>
    <property type="molecule type" value="Genomic_DNA"/>
</dbReference>